<feature type="chain" id="PRO_5045408406" evidence="1">
    <location>
        <begin position="21"/>
        <end position="352"/>
    </location>
</feature>
<keyword evidence="2" id="KW-0449">Lipoprotein</keyword>
<dbReference type="EMBL" id="JAKLWS010000013">
    <property type="protein sequence ID" value="MCG2589215.1"/>
    <property type="molecule type" value="Genomic_DNA"/>
</dbReference>
<reference evidence="2" key="1">
    <citation type="submission" date="2022-01" db="EMBL/GenBank/DDBJ databases">
        <authorList>
            <person name="Wang Y."/>
        </authorList>
    </citation>
    <scope>NUCLEOTIDE SEQUENCE</scope>
    <source>
        <strain evidence="2">WB101</strain>
    </source>
</reference>
<dbReference type="SUPFAM" id="SSF101898">
    <property type="entry name" value="NHL repeat"/>
    <property type="match status" value="1"/>
</dbReference>
<proteinExistence type="predicted"/>
<accession>A0ABS9KEG4</accession>
<dbReference type="PROSITE" id="PS51257">
    <property type="entry name" value="PROKAR_LIPOPROTEIN"/>
    <property type="match status" value="1"/>
</dbReference>
<organism evidence="2 3">
    <name type="scientific">Rhodohalobacter sulfatireducens</name>
    <dbReference type="NCBI Taxonomy" id="2911366"/>
    <lineage>
        <taxon>Bacteria</taxon>
        <taxon>Pseudomonadati</taxon>
        <taxon>Balneolota</taxon>
        <taxon>Balneolia</taxon>
        <taxon>Balneolales</taxon>
        <taxon>Balneolaceae</taxon>
        <taxon>Rhodohalobacter</taxon>
    </lineage>
</organism>
<dbReference type="InterPro" id="IPR011042">
    <property type="entry name" value="6-blade_b-propeller_TolB-like"/>
</dbReference>
<evidence type="ECO:0000313" key="3">
    <source>
        <dbReference type="Proteomes" id="UP001165366"/>
    </source>
</evidence>
<reference evidence="2" key="2">
    <citation type="submission" date="2024-05" db="EMBL/GenBank/DDBJ databases">
        <title>Rhodohalobacter halophilus gen. nov., sp. nov., a moderately halophilic member of the family Balneolaceae.</title>
        <authorList>
            <person name="Xia J."/>
        </authorList>
    </citation>
    <scope>NUCLEOTIDE SEQUENCE</scope>
    <source>
        <strain evidence="2">WB101</strain>
    </source>
</reference>
<keyword evidence="3" id="KW-1185">Reference proteome</keyword>
<dbReference type="Pfam" id="PF17170">
    <property type="entry name" value="DUF5128"/>
    <property type="match status" value="1"/>
</dbReference>
<name>A0ABS9KEG4_9BACT</name>
<keyword evidence="1" id="KW-0732">Signal</keyword>
<gene>
    <name evidence="2" type="ORF">L6773_11605</name>
</gene>
<sequence>MGTKSSLPIIFSLCFVLASCAETIDEGGNTPKITELNDFETIVSSDKMVLANPHRIRFEDRKGLIIFDSSLEKVVRLSLDGEVIHEIGSKGSGPGEYQSVSNIHLSDDSIFLVDDRQFIIHQFSQDGNHISSLDYGDFGTHRINKPTVINQEKLLIPNPASGQALFKLINRNGEETAQFGEIPEGSTDELDYDLYRAAISNREIPPYFKPHVFAVNNGEESVFMVYEAFPKISNYDLTGKLLWETETIDLPEIVSVSTGYYNFMNMVLRQANAVQPLRKYIDGVSKNGRLFVSTNTSHNNPLWIHEFENSGNFLNRFVFRSDVGLKSHFDIDINGRRFFVITKEGEIRAYPF</sequence>
<dbReference type="RefSeq" id="WP_237854578.1">
    <property type="nucleotide sequence ID" value="NZ_JAKLWS010000013.1"/>
</dbReference>
<comment type="caution">
    <text evidence="2">The sequence shown here is derived from an EMBL/GenBank/DDBJ whole genome shotgun (WGS) entry which is preliminary data.</text>
</comment>
<feature type="signal peptide" evidence="1">
    <location>
        <begin position="1"/>
        <end position="20"/>
    </location>
</feature>
<evidence type="ECO:0000313" key="2">
    <source>
        <dbReference type="EMBL" id="MCG2589215.1"/>
    </source>
</evidence>
<evidence type="ECO:0000256" key="1">
    <source>
        <dbReference type="SAM" id="SignalP"/>
    </source>
</evidence>
<protein>
    <submittedName>
        <fullName evidence="2">BF3164 family lipoprotein</fullName>
    </submittedName>
</protein>
<dbReference type="Proteomes" id="UP001165366">
    <property type="component" value="Unassembled WGS sequence"/>
</dbReference>
<dbReference type="Gene3D" id="2.120.10.30">
    <property type="entry name" value="TolB, C-terminal domain"/>
    <property type="match status" value="1"/>
</dbReference>